<dbReference type="AlphaFoldDB" id="A0A8X6YDP6"/>
<comment type="caution">
    <text evidence="1">The sequence shown here is derived from an EMBL/GenBank/DDBJ whole genome shotgun (WGS) entry which is preliminary data.</text>
</comment>
<sequence length="66" mass="7522">MSKKETDSQTPINDCTEWLRKCAEIEGHDIVASNYEGLDKLPDTAKNQEMKEILRAALEETLREKG</sequence>
<dbReference type="EMBL" id="BMAV01018550">
    <property type="protein sequence ID" value="GFY70990.1"/>
    <property type="molecule type" value="Genomic_DNA"/>
</dbReference>
<dbReference type="Proteomes" id="UP000886998">
    <property type="component" value="Unassembled WGS sequence"/>
</dbReference>
<name>A0A8X6YDP6_9ARAC</name>
<evidence type="ECO:0000313" key="2">
    <source>
        <dbReference type="Proteomes" id="UP000886998"/>
    </source>
</evidence>
<gene>
    <name evidence="1" type="ORF">TNIN_221891</name>
</gene>
<protein>
    <submittedName>
        <fullName evidence="1">Uncharacterized protein</fullName>
    </submittedName>
</protein>
<accession>A0A8X6YDP6</accession>
<proteinExistence type="predicted"/>
<evidence type="ECO:0000313" key="1">
    <source>
        <dbReference type="EMBL" id="GFY70990.1"/>
    </source>
</evidence>
<reference evidence="1" key="1">
    <citation type="submission" date="2020-08" db="EMBL/GenBank/DDBJ databases">
        <title>Multicomponent nature underlies the extraordinary mechanical properties of spider dragline silk.</title>
        <authorList>
            <person name="Kono N."/>
            <person name="Nakamura H."/>
            <person name="Mori M."/>
            <person name="Yoshida Y."/>
            <person name="Ohtoshi R."/>
            <person name="Malay A.D."/>
            <person name="Moran D.A.P."/>
            <person name="Tomita M."/>
            <person name="Numata K."/>
            <person name="Arakawa K."/>
        </authorList>
    </citation>
    <scope>NUCLEOTIDE SEQUENCE</scope>
</reference>
<organism evidence="1 2">
    <name type="scientific">Trichonephila inaurata madagascariensis</name>
    <dbReference type="NCBI Taxonomy" id="2747483"/>
    <lineage>
        <taxon>Eukaryota</taxon>
        <taxon>Metazoa</taxon>
        <taxon>Ecdysozoa</taxon>
        <taxon>Arthropoda</taxon>
        <taxon>Chelicerata</taxon>
        <taxon>Arachnida</taxon>
        <taxon>Araneae</taxon>
        <taxon>Araneomorphae</taxon>
        <taxon>Entelegynae</taxon>
        <taxon>Araneoidea</taxon>
        <taxon>Nephilidae</taxon>
        <taxon>Trichonephila</taxon>
        <taxon>Trichonephila inaurata</taxon>
    </lineage>
</organism>
<keyword evidence="2" id="KW-1185">Reference proteome</keyword>